<evidence type="ECO:0000256" key="7">
    <source>
        <dbReference type="ARBA" id="ARBA00022723"/>
    </source>
</evidence>
<proteinExistence type="inferred from homology"/>
<evidence type="ECO:0000313" key="16">
    <source>
        <dbReference type="Proteomes" id="UP000283509"/>
    </source>
</evidence>
<dbReference type="Gene3D" id="3.90.550.10">
    <property type="entry name" value="Spore Coat Polysaccharide Biosynthesis Protein SpsA, Chain A"/>
    <property type="match status" value="1"/>
</dbReference>
<comment type="subcellular location">
    <subcellularLocation>
        <location evidence="1 13">Golgi apparatus membrane</location>
        <topology evidence="1 13">Single-pass type II membrane protein</topology>
    </subcellularLocation>
</comment>
<comment type="cofactor">
    <cofactor evidence="13">
        <name>Mn(2+)</name>
        <dbReference type="ChEBI" id="CHEBI:29035"/>
    </cofactor>
    <text evidence="13">The cofactor is mostly bound to the substrate.</text>
</comment>
<name>A0A3R7MLM0_PENVA</name>
<organism evidence="15 16">
    <name type="scientific">Penaeus vannamei</name>
    <name type="common">Whiteleg shrimp</name>
    <name type="synonym">Litopenaeus vannamei</name>
    <dbReference type="NCBI Taxonomy" id="6689"/>
    <lineage>
        <taxon>Eukaryota</taxon>
        <taxon>Metazoa</taxon>
        <taxon>Ecdysozoa</taxon>
        <taxon>Arthropoda</taxon>
        <taxon>Crustacea</taxon>
        <taxon>Multicrustacea</taxon>
        <taxon>Malacostraca</taxon>
        <taxon>Eumalacostraca</taxon>
        <taxon>Eucarida</taxon>
        <taxon>Decapoda</taxon>
        <taxon>Dendrobranchiata</taxon>
        <taxon>Penaeoidea</taxon>
        <taxon>Penaeidae</taxon>
        <taxon>Penaeus</taxon>
    </lineage>
</organism>
<comment type="pathway">
    <text evidence="2 13">Protein modification; protein glycosylation.</text>
</comment>
<evidence type="ECO:0000256" key="3">
    <source>
        <dbReference type="ARBA" id="ARBA00006492"/>
    </source>
</evidence>
<reference evidence="15 16" key="1">
    <citation type="submission" date="2018-04" db="EMBL/GenBank/DDBJ databases">
        <authorList>
            <person name="Zhang X."/>
            <person name="Yuan J."/>
            <person name="Li F."/>
            <person name="Xiang J."/>
        </authorList>
    </citation>
    <scope>NUCLEOTIDE SEQUENCE [LARGE SCALE GENOMIC DNA]</scope>
    <source>
        <tissue evidence="15">Muscle</tissue>
    </source>
</reference>
<dbReference type="GO" id="GO:0016266">
    <property type="term" value="P:protein O-linked glycosylation via N-acetyl-galactosamine"/>
    <property type="evidence" value="ECO:0007669"/>
    <property type="project" value="TreeGrafter"/>
</dbReference>
<gene>
    <name evidence="15" type="ORF">C7M84_011023</name>
</gene>
<evidence type="ECO:0000256" key="13">
    <source>
        <dbReference type="RuleBase" id="RU368119"/>
    </source>
</evidence>
<evidence type="ECO:0000256" key="14">
    <source>
        <dbReference type="SAM" id="SignalP"/>
    </source>
</evidence>
<keyword evidence="6" id="KW-0812">Transmembrane</keyword>
<dbReference type="PANTHER" id="PTHR46396:SF2">
    <property type="entry name" value="ILEI_PANDER DOMAIN-CONTAINING PROTEIN"/>
    <property type="match status" value="1"/>
</dbReference>
<comment type="function">
    <text evidence="13">Initiates complex N-linked carbohydrate formation. Essential for the conversion of high-mannose to hybrid and complex N-glycans.</text>
</comment>
<accession>A0A3R7MLM0</accession>
<evidence type="ECO:0000313" key="15">
    <source>
        <dbReference type="EMBL" id="ROT86063.1"/>
    </source>
</evidence>
<comment type="catalytic activity">
    <reaction evidence="13">
        <text>N(4)-(alpha-D-Man-(1-&gt;3)-[alpha-D-Man-(1-&gt;3)-[alpha-D-Man-(1-&gt;6)]-alpha-D-Man-(1-&gt;6)]-beta-D-Man-(1-&gt;4)-beta-D-GlcNAc-(1-&gt;4)-beta-D-GlcNAc)-L-asparaginyl-[protein] (N-glucan mannose isomer 5A1,2) + UDP-N-acetyl-alpha-D-glucosamine = N(4)-{beta-D-GlcNAc-(1-&gt;2)-alpha-D-Man-(1-&gt;3)-[alpha-D-Man-(1-&gt;3)-[alpha-D-Man-(1-&gt;6)]-alpha-D-Man-(1-&gt;6)]-beta-D-Man-(1-&gt;4)-beta-D-GlcNAc-(1-&gt;4)-beta-D-GlcNAc}-L-asparaginyl-[protein] + UDP + H(+)</text>
        <dbReference type="Rhea" id="RHEA:11456"/>
        <dbReference type="Rhea" id="RHEA-COMP:14367"/>
        <dbReference type="Rhea" id="RHEA-COMP:14368"/>
        <dbReference type="ChEBI" id="CHEBI:15378"/>
        <dbReference type="ChEBI" id="CHEBI:57705"/>
        <dbReference type="ChEBI" id="CHEBI:58223"/>
        <dbReference type="ChEBI" id="CHEBI:59087"/>
        <dbReference type="ChEBI" id="CHEBI:60625"/>
        <dbReference type="EC" id="2.4.1.101"/>
    </reaction>
</comment>
<dbReference type="InterPro" id="IPR004139">
    <property type="entry name" value="Glyco_trans_13"/>
</dbReference>
<evidence type="ECO:0000256" key="8">
    <source>
        <dbReference type="ARBA" id="ARBA00022968"/>
    </source>
</evidence>
<dbReference type="UniPathway" id="UPA00378"/>
<keyword evidence="7 13" id="KW-0479">Metal-binding</keyword>
<dbReference type="OrthoDB" id="440755at2759"/>
<keyword evidence="11" id="KW-0472">Membrane</keyword>
<evidence type="ECO:0000256" key="4">
    <source>
        <dbReference type="ARBA" id="ARBA00022676"/>
    </source>
</evidence>
<evidence type="ECO:0000256" key="10">
    <source>
        <dbReference type="ARBA" id="ARBA00023034"/>
    </source>
</evidence>
<keyword evidence="9" id="KW-1133">Transmembrane helix</keyword>
<keyword evidence="5" id="KW-0808">Transferase</keyword>
<evidence type="ECO:0000256" key="12">
    <source>
        <dbReference type="ARBA" id="ARBA00023211"/>
    </source>
</evidence>
<dbReference type="EC" id="2.4.1.101" evidence="13"/>
<dbReference type="PANTHER" id="PTHR46396">
    <property type="entry name" value="PROTEIN O-LINKED-MANNOSE BETA-1,2-N-ACETYLGLUCOSAMINYLTRANSFERASE 1"/>
    <property type="match status" value="1"/>
</dbReference>
<dbReference type="InterPro" id="IPR052463">
    <property type="entry name" value="O-linked_mannose_GnT"/>
</dbReference>
<protein>
    <recommendedName>
        <fullName evidence="13">Alpha-1,3-mannosyl-glycoprotein 2-beta-N-acetylglucosaminyltransferase</fullName>
        <shortName evidence="13">GNT-I</shortName>
        <shortName evidence="13">GlcNAc-T I</shortName>
        <ecNumber evidence="13">2.4.1.101</ecNumber>
    </recommendedName>
    <alternativeName>
        <fullName evidence="13">N-glycosyl-oligosaccharide-glycoprotein N-acetylglucosaminyltransferase I</fullName>
    </alternativeName>
</protein>
<evidence type="ECO:0000256" key="9">
    <source>
        <dbReference type="ARBA" id="ARBA00022989"/>
    </source>
</evidence>
<evidence type="ECO:0000256" key="6">
    <source>
        <dbReference type="ARBA" id="ARBA00022692"/>
    </source>
</evidence>
<feature type="signal peptide" evidence="14">
    <location>
        <begin position="1"/>
        <end position="35"/>
    </location>
</feature>
<dbReference type="SUPFAM" id="SSF53448">
    <property type="entry name" value="Nucleotide-diphospho-sugar transferases"/>
    <property type="match status" value="1"/>
</dbReference>
<dbReference type="AlphaFoldDB" id="A0A3R7MLM0"/>
<sequence>MSGAKSRLGPARNSSRRLPMATFSAFVCFFIAVMAASSTAAGGGDPSAPNQDAINIIVKSSVHQLLLIVDGTTVANVTSTEEDRKDPAVFSRWQVTTGLHVLDADDVTIWAVARNSESVDVFDQRQHPRHCNQGADNDGALNLTPTARSLLQSFGVKTAHALRFRNNLAWVGTVGGRTWGEAATPNVDERANHGVLWSSPVVLEVQVPRRPSESSCFPTSEPREAARASFCARHDGYGTLCSCENPAPLTYHPPELADSTIDDVPLVIVADNRPPYLYRTLVTVLRQPGGHTRRILVYVHGHHPEVVELLELLQVPYEEDLVEVDSQIEGKIAEHYRKALEAAFSRFPEAPKAILLEEDLLVAPDFFSFFNQTAWLLDHGLQPRVRECLPNDLSSLHDQDWDIWARGMDVIGGRECVVPDVSRTFHIGLSGAHNPGLIHAAFFSARPMPAENYVQLKNVDRLTSEKYEEDIYALLEEGPLFLDTKLHPCDEHYLPRNITDKPVVIFIEMITGIDYLAWKYFARCLGVWDQDVRAMHRGLFWFHFYETQVMVIGYPYSDYSPYKPPRIEVLRVEDPKDIDKLDMVAPSNRHRFRRPELESYVPFLDTALPVVHP</sequence>
<dbReference type="EMBL" id="QCYY01000024">
    <property type="protein sequence ID" value="ROT86063.1"/>
    <property type="molecule type" value="Genomic_DNA"/>
</dbReference>
<dbReference type="Proteomes" id="UP000283509">
    <property type="component" value="Unassembled WGS sequence"/>
</dbReference>
<feature type="chain" id="PRO_5018551388" description="Alpha-1,3-mannosyl-glycoprotein 2-beta-N-acetylglucosaminyltransferase" evidence="14">
    <location>
        <begin position="36"/>
        <end position="613"/>
    </location>
</feature>
<comment type="similarity">
    <text evidence="3 13">Belongs to the glycosyltransferase 13 family.</text>
</comment>
<evidence type="ECO:0000256" key="5">
    <source>
        <dbReference type="ARBA" id="ARBA00022679"/>
    </source>
</evidence>
<keyword evidence="8 13" id="KW-0735">Signal-anchor</keyword>
<keyword evidence="14" id="KW-0732">Signal</keyword>
<dbReference type="GO" id="GO:0030145">
    <property type="term" value="F:manganese ion binding"/>
    <property type="evidence" value="ECO:0007669"/>
    <property type="project" value="UniProtKB-UniRule"/>
</dbReference>
<evidence type="ECO:0000256" key="11">
    <source>
        <dbReference type="ARBA" id="ARBA00023136"/>
    </source>
</evidence>
<dbReference type="InterPro" id="IPR029044">
    <property type="entry name" value="Nucleotide-diphossugar_trans"/>
</dbReference>
<keyword evidence="4 13" id="KW-0328">Glycosyltransferase</keyword>
<dbReference type="Pfam" id="PF03071">
    <property type="entry name" value="GNT-I"/>
    <property type="match status" value="1"/>
</dbReference>
<reference evidence="15 16" key="2">
    <citation type="submission" date="2019-01" db="EMBL/GenBank/DDBJ databases">
        <title>The decoding of complex shrimp genome reveals the adaptation for benthos swimmer, frequently molting mechanism and breeding impact on genome.</title>
        <authorList>
            <person name="Sun Y."/>
            <person name="Gao Y."/>
            <person name="Yu Y."/>
        </authorList>
    </citation>
    <scope>NUCLEOTIDE SEQUENCE [LARGE SCALE GENOMIC DNA]</scope>
    <source>
        <tissue evidence="15">Muscle</tissue>
    </source>
</reference>
<evidence type="ECO:0000256" key="1">
    <source>
        <dbReference type="ARBA" id="ARBA00004323"/>
    </source>
</evidence>
<keyword evidence="16" id="KW-1185">Reference proteome</keyword>
<dbReference type="GO" id="GO:0003827">
    <property type="term" value="F:alpha-1,3-mannosylglycoprotein 2-beta-N-acetylglucosaminyltransferase activity"/>
    <property type="evidence" value="ECO:0007669"/>
    <property type="project" value="UniProtKB-UniRule"/>
</dbReference>
<comment type="caution">
    <text evidence="15">The sequence shown here is derived from an EMBL/GenBank/DDBJ whole genome shotgun (WGS) entry which is preliminary data.</text>
</comment>
<keyword evidence="10 13" id="KW-0333">Golgi apparatus</keyword>
<keyword evidence="12 13" id="KW-0464">Manganese</keyword>
<evidence type="ECO:0000256" key="2">
    <source>
        <dbReference type="ARBA" id="ARBA00004922"/>
    </source>
</evidence>
<dbReference type="GO" id="GO:0000139">
    <property type="term" value="C:Golgi membrane"/>
    <property type="evidence" value="ECO:0007669"/>
    <property type="project" value="UniProtKB-SubCell"/>
</dbReference>
<dbReference type="GO" id="GO:0047223">
    <property type="term" value="F:beta-1,3-galactosyl-O-glycosyl-glycoprotein beta-1,3-N-acetylglucosaminyltransferase activity"/>
    <property type="evidence" value="ECO:0007669"/>
    <property type="project" value="TreeGrafter"/>
</dbReference>